<keyword evidence="4" id="KW-1185">Reference proteome</keyword>
<accession>A0A444YNI6</accession>
<comment type="caution">
    <text evidence="3">The sequence shown here is derived from an EMBL/GenBank/DDBJ whole genome shotgun (WGS) entry which is preliminary data.</text>
</comment>
<dbReference type="AlphaFoldDB" id="A0A444YNI6"/>
<evidence type="ECO:0000313" key="3">
    <source>
        <dbReference type="EMBL" id="RYR03419.1"/>
    </source>
</evidence>
<reference evidence="3 4" key="1">
    <citation type="submission" date="2019-01" db="EMBL/GenBank/DDBJ databases">
        <title>Sequencing of cultivated peanut Arachis hypogaea provides insights into genome evolution and oil improvement.</title>
        <authorList>
            <person name="Chen X."/>
        </authorList>
    </citation>
    <scope>NUCLEOTIDE SEQUENCE [LARGE SCALE GENOMIC DNA]</scope>
    <source>
        <strain evidence="4">cv. Fuhuasheng</strain>
        <tissue evidence="3">Leaves</tissue>
    </source>
</reference>
<keyword evidence="2" id="KW-0472">Membrane</keyword>
<evidence type="ECO:0000313" key="4">
    <source>
        <dbReference type="Proteomes" id="UP000289738"/>
    </source>
</evidence>
<dbReference type="Proteomes" id="UP000289738">
    <property type="component" value="Chromosome B06"/>
</dbReference>
<sequence length="321" mass="36042">MSLVLGFGLKWLLLVMRRWSLLWVFLVFRQVLLLRFVLFVSKFMVHAHNVASVLLISMPCVHQGLATEWRAPNPDTVLIMQTPLGVISTKSLLQTKKKTGSRLISSRRTKVEETRQADDNYEELGHDGNRTVANGVDKEGPVLSKLGSSSTAKLHPKNRAQSESKPTNMPPTRVVQISENETVGLPHKRLRFIPTYTNTGPSPRVDVNNNQLQQGEQDDLEVRVEKIIYRCRFLATFGVFGYLIVEINRESGDDILYYLKNFIFVPPCFAAIHVGAKVRGLTFAPTLASLCVLMAPTLAQKLEANVGANFCSPFVLFMCQR</sequence>
<gene>
    <name evidence="3" type="ORF">Ahy_B06g082349</name>
</gene>
<proteinExistence type="predicted"/>
<keyword evidence="2" id="KW-0812">Transmembrane</keyword>
<protein>
    <submittedName>
        <fullName evidence="3">Uncharacterized protein</fullName>
    </submittedName>
</protein>
<evidence type="ECO:0000256" key="2">
    <source>
        <dbReference type="SAM" id="Phobius"/>
    </source>
</evidence>
<dbReference type="STRING" id="3818.A0A444YNI6"/>
<evidence type="ECO:0000256" key="1">
    <source>
        <dbReference type="SAM" id="MobiDB-lite"/>
    </source>
</evidence>
<keyword evidence="2" id="KW-1133">Transmembrane helix</keyword>
<organism evidence="3 4">
    <name type="scientific">Arachis hypogaea</name>
    <name type="common">Peanut</name>
    <dbReference type="NCBI Taxonomy" id="3818"/>
    <lineage>
        <taxon>Eukaryota</taxon>
        <taxon>Viridiplantae</taxon>
        <taxon>Streptophyta</taxon>
        <taxon>Embryophyta</taxon>
        <taxon>Tracheophyta</taxon>
        <taxon>Spermatophyta</taxon>
        <taxon>Magnoliopsida</taxon>
        <taxon>eudicotyledons</taxon>
        <taxon>Gunneridae</taxon>
        <taxon>Pentapetalae</taxon>
        <taxon>rosids</taxon>
        <taxon>fabids</taxon>
        <taxon>Fabales</taxon>
        <taxon>Fabaceae</taxon>
        <taxon>Papilionoideae</taxon>
        <taxon>50 kb inversion clade</taxon>
        <taxon>dalbergioids sensu lato</taxon>
        <taxon>Dalbergieae</taxon>
        <taxon>Pterocarpus clade</taxon>
        <taxon>Arachis</taxon>
    </lineage>
</organism>
<dbReference type="EMBL" id="SDMP01000016">
    <property type="protein sequence ID" value="RYR03419.1"/>
    <property type="molecule type" value="Genomic_DNA"/>
</dbReference>
<feature type="transmembrane region" description="Helical" evidence="2">
    <location>
        <begin position="20"/>
        <end position="40"/>
    </location>
</feature>
<feature type="region of interest" description="Disordered" evidence="1">
    <location>
        <begin position="123"/>
        <end position="171"/>
    </location>
</feature>
<name>A0A444YNI6_ARAHY</name>